<dbReference type="Gene3D" id="1.10.357.10">
    <property type="entry name" value="Tetracycline Repressor, domain 2"/>
    <property type="match status" value="1"/>
</dbReference>
<dbReference type="InterPro" id="IPR001647">
    <property type="entry name" value="HTH_TetR"/>
</dbReference>
<evidence type="ECO:0000259" key="3">
    <source>
        <dbReference type="PROSITE" id="PS50977"/>
    </source>
</evidence>
<dbReference type="PANTHER" id="PTHR30055">
    <property type="entry name" value="HTH-TYPE TRANSCRIPTIONAL REGULATOR RUTR"/>
    <property type="match status" value="1"/>
</dbReference>
<dbReference type="GO" id="GO:0003700">
    <property type="term" value="F:DNA-binding transcription factor activity"/>
    <property type="evidence" value="ECO:0007669"/>
    <property type="project" value="TreeGrafter"/>
</dbReference>
<keyword evidence="5" id="KW-1185">Reference proteome</keyword>
<name>A0A370GL48_9NOCA</name>
<dbReference type="SUPFAM" id="SSF48498">
    <property type="entry name" value="Tetracyclin repressor-like, C-terminal domain"/>
    <property type="match status" value="1"/>
</dbReference>
<proteinExistence type="predicted"/>
<accession>A0A370GL48</accession>
<organism evidence="4 5">
    <name type="scientific">Nocardia mexicana</name>
    <dbReference type="NCBI Taxonomy" id="279262"/>
    <lineage>
        <taxon>Bacteria</taxon>
        <taxon>Bacillati</taxon>
        <taxon>Actinomycetota</taxon>
        <taxon>Actinomycetes</taxon>
        <taxon>Mycobacteriales</taxon>
        <taxon>Nocardiaceae</taxon>
        <taxon>Nocardia</taxon>
    </lineage>
</organism>
<dbReference type="Pfam" id="PF00440">
    <property type="entry name" value="TetR_N"/>
    <property type="match status" value="1"/>
</dbReference>
<feature type="domain" description="HTH tetR-type" evidence="3">
    <location>
        <begin position="11"/>
        <end position="71"/>
    </location>
</feature>
<evidence type="ECO:0000313" key="5">
    <source>
        <dbReference type="Proteomes" id="UP000255355"/>
    </source>
</evidence>
<dbReference type="AlphaFoldDB" id="A0A370GL48"/>
<feature type="DNA-binding region" description="H-T-H motif" evidence="2">
    <location>
        <begin position="34"/>
        <end position="53"/>
    </location>
</feature>
<dbReference type="PROSITE" id="PS01081">
    <property type="entry name" value="HTH_TETR_1"/>
    <property type="match status" value="1"/>
</dbReference>
<dbReference type="STRING" id="1210089.GCA_001613165_05271"/>
<dbReference type="PANTHER" id="PTHR30055:SF226">
    <property type="entry name" value="HTH-TYPE TRANSCRIPTIONAL REGULATOR PKSA"/>
    <property type="match status" value="1"/>
</dbReference>
<dbReference type="PROSITE" id="PS50977">
    <property type="entry name" value="HTH_TETR_2"/>
    <property type="match status" value="1"/>
</dbReference>
<sequence>MARTRDPERVSERRRTITRAATGLFAEHGYERTTAAQIAKAAGLSPGSVFYYFPDKAAVFRSIFEESIPEHAELIGRHIERSDCPAAILDIVDGLASEATDPAAPGLLVELLRRLDHDEELATVVGTDATLSAQALASLLERGIAAGQIDSGLAPKDTARWILSIVDAAFLNIDPADPHDPRDLVHTTVSRLLRPPVEEAP</sequence>
<reference evidence="4 5" key="1">
    <citation type="submission" date="2018-07" db="EMBL/GenBank/DDBJ databases">
        <title>Genomic Encyclopedia of Type Strains, Phase IV (KMG-IV): sequencing the most valuable type-strain genomes for metagenomic binning, comparative biology and taxonomic classification.</title>
        <authorList>
            <person name="Goeker M."/>
        </authorList>
    </citation>
    <scope>NUCLEOTIDE SEQUENCE [LARGE SCALE GENOMIC DNA]</scope>
    <source>
        <strain evidence="4 5">DSM 44952</strain>
    </source>
</reference>
<dbReference type="EMBL" id="QQAZ01000017">
    <property type="protein sequence ID" value="RDI44498.1"/>
    <property type="molecule type" value="Genomic_DNA"/>
</dbReference>
<dbReference type="InterPro" id="IPR050109">
    <property type="entry name" value="HTH-type_TetR-like_transc_reg"/>
</dbReference>
<keyword evidence="1 2" id="KW-0238">DNA-binding</keyword>
<dbReference type="InterPro" id="IPR009057">
    <property type="entry name" value="Homeodomain-like_sf"/>
</dbReference>
<dbReference type="SUPFAM" id="SSF46689">
    <property type="entry name" value="Homeodomain-like"/>
    <property type="match status" value="1"/>
</dbReference>
<dbReference type="GO" id="GO:0000976">
    <property type="term" value="F:transcription cis-regulatory region binding"/>
    <property type="evidence" value="ECO:0007669"/>
    <property type="project" value="TreeGrafter"/>
</dbReference>
<comment type="caution">
    <text evidence="4">The sequence shown here is derived from an EMBL/GenBank/DDBJ whole genome shotgun (WGS) entry which is preliminary data.</text>
</comment>
<dbReference type="PRINTS" id="PR00455">
    <property type="entry name" value="HTHTETR"/>
</dbReference>
<evidence type="ECO:0000256" key="2">
    <source>
        <dbReference type="PROSITE-ProRule" id="PRU00335"/>
    </source>
</evidence>
<protein>
    <submittedName>
        <fullName evidence="4">TetR family transcriptional regulator</fullName>
    </submittedName>
</protein>
<gene>
    <name evidence="4" type="ORF">DFR68_117115</name>
</gene>
<dbReference type="RefSeq" id="WP_068025008.1">
    <property type="nucleotide sequence ID" value="NZ_QQAZ01000017.1"/>
</dbReference>
<dbReference type="OrthoDB" id="5242390at2"/>
<evidence type="ECO:0000256" key="1">
    <source>
        <dbReference type="ARBA" id="ARBA00023125"/>
    </source>
</evidence>
<dbReference type="InterPro" id="IPR023772">
    <property type="entry name" value="DNA-bd_HTH_TetR-type_CS"/>
</dbReference>
<dbReference type="Proteomes" id="UP000255355">
    <property type="component" value="Unassembled WGS sequence"/>
</dbReference>
<evidence type="ECO:0000313" key="4">
    <source>
        <dbReference type="EMBL" id="RDI44498.1"/>
    </source>
</evidence>
<dbReference type="InterPro" id="IPR036271">
    <property type="entry name" value="Tet_transcr_reg_TetR-rel_C_sf"/>
</dbReference>